<dbReference type="PROSITE" id="PS00721">
    <property type="entry name" value="FTHFS_1"/>
    <property type="match status" value="1"/>
</dbReference>
<organism evidence="9 10">
    <name type="scientific">Neoaquamicrobium microcysteis</name>
    <dbReference type="NCBI Taxonomy" id="2682781"/>
    <lineage>
        <taxon>Bacteria</taxon>
        <taxon>Pseudomonadati</taxon>
        <taxon>Pseudomonadota</taxon>
        <taxon>Alphaproteobacteria</taxon>
        <taxon>Hyphomicrobiales</taxon>
        <taxon>Phyllobacteriaceae</taxon>
        <taxon>Neoaquamicrobium</taxon>
    </lineage>
</organism>
<dbReference type="FunFam" id="3.10.410.10:FF:000001">
    <property type="entry name" value="Putative formate--tetrahydrofolate ligase"/>
    <property type="match status" value="1"/>
</dbReference>
<evidence type="ECO:0000256" key="6">
    <source>
        <dbReference type="ARBA" id="ARBA00049033"/>
    </source>
</evidence>
<dbReference type="FunFam" id="3.30.1510.10:FF:000001">
    <property type="entry name" value="Formate--tetrahydrofolate ligase"/>
    <property type="match status" value="1"/>
</dbReference>
<dbReference type="EMBL" id="VSZS01000067">
    <property type="protein sequence ID" value="TYR30008.1"/>
    <property type="molecule type" value="Genomic_DNA"/>
</dbReference>
<keyword evidence="4 8" id="KW-0547">Nucleotide-binding</keyword>
<dbReference type="EC" id="6.3.4.3" evidence="8"/>
<evidence type="ECO:0000313" key="9">
    <source>
        <dbReference type="EMBL" id="TYR30008.1"/>
    </source>
</evidence>
<dbReference type="Gene3D" id="3.40.50.300">
    <property type="entry name" value="P-loop containing nucleotide triphosphate hydrolases"/>
    <property type="match status" value="1"/>
</dbReference>
<dbReference type="PROSITE" id="PS00722">
    <property type="entry name" value="FTHFS_2"/>
    <property type="match status" value="1"/>
</dbReference>
<dbReference type="UniPathway" id="UPA00193"/>
<dbReference type="AlphaFoldDB" id="A0A5D4GNU9"/>
<dbReference type="Gene3D" id="3.10.410.10">
    <property type="entry name" value="Formyltetrahydrofolate synthetase, domain 3"/>
    <property type="match status" value="1"/>
</dbReference>
<sequence>MAEFKTDIEIARAAKKKPIMEIGAKLGIPHEHLLPYGHDKAKVSAEYIKSVKGNKDGKLILVTAINPTPAGEGKTTTTVGLGDGLNRIGKKAVVCIREASLGPNFGIKGGAAGGGYAQVVPMEDMNLHFTGDFHAITTAHNLLSALIDNHIYWGNEQQIDVRRVAWRRVMDMNDRALREIICSLGGVANGFPREAGFDITVASEVMAILCLSNDLKDLEKRLGDIIIGYRRDKTAVYARDIKADGAMTVLLKDAMQPNLVQTLENNPAFVHGGPFANIAHGCNSVVATTTALKLGDYVVTEAGFGADLGAEKFFDIKCRKAGLKPAAAVIVATVRAMKMNGGVKKDDLGTENVEAVKKGCANLGRHIENVRQFGVPAVVAINHFYSDTDAEIQAMKDYVASMGEEAILCKHWAQGSAGIEELANKVVELAESGSSQFAPLYPDDMPLFDKINTIVKRIYRGSHAIADKSVRDQLHQWEQAGYGNLPVCMAKTQYSFSTDPNLRGAPNDHVVPVREVRLSAGAGFVVAVCGEIMTMPGLPKTPSSEKIFLNEHGQIEGLF</sequence>
<comment type="pathway">
    <text evidence="1 8">One-carbon metabolism; tetrahydrofolate interconversion.</text>
</comment>
<dbReference type="GO" id="GO:0004329">
    <property type="term" value="F:formate-tetrahydrofolate ligase activity"/>
    <property type="evidence" value="ECO:0007669"/>
    <property type="project" value="UniProtKB-UniRule"/>
</dbReference>
<keyword evidence="10" id="KW-1185">Reference proteome</keyword>
<evidence type="ECO:0000256" key="7">
    <source>
        <dbReference type="ARBA" id="ARBA00061363"/>
    </source>
</evidence>
<dbReference type="RefSeq" id="WP_148916366.1">
    <property type="nucleotide sequence ID" value="NZ_VSZS01000067.1"/>
</dbReference>
<evidence type="ECO:0000256" key="2">
    <source>
        <dbReference type="ARBA" id="ARBA00022563"/>
    </source>
</evidence>
<dbReference type="InterPro" id="IPR020628">
    <property type="entry name" value="Formate_THF_ligase_CS"/>
</dbReference>
<gene>
    <name evidence="8" type="primary">fhs</name>
    <name evidence="9" type="ORF">FY036_19105</name>
</gene>
<accession>A0A5D4GNU9</accession>
<dbReference type="GO" id="GO:0035999">
    <property type="term" value="P:tetrahydrofolate interconversion"/>
    <property type="evidence" value="ECO:0007669"/>
    <property type="project" value="UniProtKB-UniRule"/>
</dbReference>
<proteinExistence type="inferred from homology"/>
<dbReference type="OrthoDB" id="9761733at2"/>
<dbReference type="NCBIfam" id="NF010030">
    <property type="entry name" value="PRK13505.1"/>
    <property type="match status" value="1"/>
</dbReference>
<evidence type="ECO:0000256" key="3">
    <source>
        <dbReference type="ARBA" id="ARBA00022598"/>
    </source>
</evidence>
<dbReference type="SUPFAM" id="SSF52540">
    <property type="entry name" value="P-loop containing nucleoside triphosphate hydrolases"/>
    <property type="match status" value="1"/>
</dbReference>
<evidence type="ECO:0000256" key="5">
    <source>
        <dbReference type="ARBA" id="ARBA00022840"/>
    </source>
</evidence>
<evidence type="ECO:0000256" key="1">
    <source>
        <dbReference type="ARBA" id="ARBA00004777"/>
    </source>
</evidence>
<dbReference type="Pfam" id="PF01268">
    <property type="entry name" value="FTHFS"/>
    <property type="match status" value="1"/>
</dbReference>
<name>A0A5D4GNU9_9HYPH</name>
<keyword evidence="3 8" id="KW-0436">Ligase</keyword>
<evidence type="ECO:0000313" key="10">
    <source>
        <dbReference type="Proteomes" id="UP000323258"/>
    </source>
</evidence>
<dbReference type="HAMAP" id="MF_01543">
    <property type="entry name" value="FTHFS"/>
    <property type="match status" value="1"/>
</dbReference>
<comment type="caution">
    <text evidence="9">The sequence shown here is derived from an EMBL/GenBank/DDBJ whole genome shotgun (WGS) entry which is preliminary data.</text>
</comment>
<dbReference type="CDD" id="cd00477">
    <property type="entry name" value="FTHFS"/>
    <property type="match status" value="1"/>
</dbReference>
<feature type="binding site" evidence="8">
    <location>
        <begin position="68"/>
        <end position="75"/>
    </location>
    <ligand>
        <name>ATP</name>
        <dbReference type="ChEBI" id="CHEBI:30616"/>
    </ligand>
</feature>
<reference evidence="9 10" key="2">
    <citation type="submission" date="2019-09" db="EMBL/GenBank/DDBJ databases">
        <title>Mesorhizobium sp. MaA-C15 isolated from Microcystis aeruginosa.</title>
        <authorList>
            <person name="Jeong S.E."/>
            <person name="Jin H.M."/>
            <person name="Jeon C.O."/>
        </authorList>
    </citation>
    <scope>NUCLEOTIDE SEQUENCE [LARGE SCALE GENOMIC DNA]</scope>
    <source>
        <strain evidence="9 10">MaA-C15</strain>
    </source>
</reference>
<dbReference type="Proteomes" id="UP000323258">
    <property type="component" value="Unassembled WGS sequence"/>
</dbReference>
<dbReference type="InterPro" id="IPR027417">
    <property type="entry name" value="P-loop_NTPase"/>
</dbReference>
<reference evidence="9 10" key="1">
    <citation type="submission" date="2019-08" db="EMBL/GenBank/DDBJ databases">
        <authorList>
            <person name="Seo Y.L."/>
        </authorList>
    </citation>
    <scope>NUCLEOTIDE SEQUENCE [LARGE SCALE GENOMIC DNA]</scope>
    <source>
        <strain evidence="9 10">MaA-C15</strain>
    </source>
</reference>
<comment type="similarity">
    <text evidence="7 8">Belongs to the formate--tetrahydrofolate ligase family.</text>
</comment>
<protein>
    <recommendedName>
        <fullName evidence="8">Formate--tetrahydrofolate ligase</fullName>
        <ecNumber evidence="8">6.3.4.3</ecNumber>
    </recommendedName>
    <alternativeName>
        <fullName evidence="8">Formyltetrahydrofolate synthetase</fullName>
        <shortName evidence="8">FHS</shortName>
        <shortName evidence="8">FTHFS</shortName>
    </alternativeName>
</protein>
<evidence type="ECO:0000256" key="4">
    <source>
        <dbReference type="ARBA" id="ARBA00022741"/>
    </source>
</evidence>
<keyword evidence="5 8" id="KW-0067">ATP-binding</keyword>
<evidence type="ECO:0000256" key="8">
    <source>
        <dbReference type="HAMAP-Rule" id="MF_01543"/>
    </source>
</evidence>
<dbReference type="GO" id="GO:0005524">
    <property type="term" value="F:ATP binding"/>
    <property type="evidence" value="ECO:0007669"/>
    <property type="project" value="UniProtKB-UniRule"/>
</dbReference>
<keyword evidence="2 8" id="KW-0554">One-carbon metabolism</keyword>
<comment type="catalytic activity">
    <reaction evidence="6 8">
        <text>(6S)-5,6,7,8-tetrahydrofolate + formate + ATP = (6R)-10-formyltetrahydrofolate + ADP + phosphate</text>
        <dbReference type="Rhea" id="RHEA:20221"/>
        <dbReference type="ChEBI" id="CHEBI:15740"/>
        <dbReference type="ChEBI" id="CHEBI:30616"/>
        <dbReference type="ChEBI" id="CHEBI:43474"/>
        <dbReference type="ChEBI" id="CHEBI:57453"/>
        <dbReference type="ChEBI" id="CHEBI:195366"/>
        <dbReference type="ChEBI" id="CHEBI:456216"/>
        <dbReference type="EC" id="6.3.4.3"/>
    </reaction>
</comment>
<dbReference type="Gene3D" id="3.30.1510.10">
    <property type="entry name" value="Domain 2, N(10)-formyltetrahydrofolate synthetase"/>
    <property type="match status" value="1"/>
</dbReference>
<dbReference type="InterPro" id="IPR000559">
    <property type="entry name" value="Formate_THF_ligase"/>
</dbReference>